<dbReference type="STRING" id="4555.A0A368SAB0"/>
<keyword evidence="1" id="KW-0472">Membrane</keyword>
<dbReference type="AlphaFoldDB" id="A0A368SAB0"/>
<dbReference type="EMBL" id="CM003535">
    <property type="protein sequence ID" value="RCV39369.1"/>
    <property type="molecule type" value="Genomic_DNA"/>
</dbReference>
<feature type="transmembrane region" description="Helical" evidence="1">
    <location>
        <begin position="36"/>
        <end position="57"/>
    </location>
</feature>
<dbReference type="OrthoDB" id="1609263at2759"/>
<name>A0A368SAB0_SETIT</name>
<evidence type="ECO:0000313" key="3">
    <source>
        <dbReference type="EMBL" id="RCV39369.1"/>
    </source>
</evidence>
<reference evidence="3" key="2">
    <citation type="submission" date="2015-07" db="EMBL/GenBank/DDBJ databases">
        <authorList>
            <person name="Noorani M."/>
        </authorList>
    </citation>
    <scope>NUCLEOTIDE SEQUENCE</scope>
    <source>
        <strain evidence="3">Yugu1</strain>
    </source>
</reference>
<accession>A0A368SAB0</accession>
<evidence type="ECO:0000256" key="1">
    <source>
        <dbReference type="SAM" id="Phobius"/>
    </source>
</evidence>
<gene>
    <name evidence="3" type="ORF">SETIT_8G218500v2</name>
</gene>
<proteinExistence type="predicted"/>
<organism evidence="3">
    <name type="scientific">Setaria italica</name>
    <name type="common">Foxtail millet</name>
    <name type="synonym">Panicum italicum</name>
    <dbReference type="NCBI Taxonomy" id="4555"/>
    <lineage>
        <taxon>Eukaryota</taxon>
        <taxon>Viridiplantae</taxon>
        <taxon>Streptophyta</taxon>
        <taxon>Embryophyta</taxon>
        <taxon>Tracheophyta</taxon>
        <taxon>Spermatophyta</taxon>
        <taxon>Magnoliopsida</taxon>
        <taxon>Liliopsida</taxon>
        <taxon>Poales</taxon>
        <taxon>Poaceae</taxon>
        <taxon>PACMAD clade</taxon>
        <taxon>Panicoideae</taxon>
        <taxon>Panicodae</taxon>
        <taxon>Paniceae</taxon>
        <taxon>Cenchrinae</taxon>
        <taxon>Setaria</taxon>
    </lineage>
</organism>
<keyword evidence="1" id="KW-1133">Transmembrane helix</keyword>
<feature type="domain" description="CAND6/7 N-terminal" evidence="2">
    <location>
        <begin position="62"/>
        <end position="194"/>
    </location>
</feature>
<sequence>MFLSPKTEETSLDKQERFYINDRVKQTPPFRHMANAVFLLLLAVTGVLFIHPAVAGIKQKSFKDDPRRSILFDRFTSSSHGWMSISVTGVKASSTHPELDPSQLGFFLLSDETLFAAISLELPLPTDLFRNLEWSSCVLYSPYIITLFTFAHLDDEGHFNRTFPITHADEYSLFFASCTPESKVTMEVQTHIYDTNPNHCIDV</sequence>
<protein>
    <recommendedName>
        <fullName evidence="2">CAND6/7 N-terminal domain-containing protein</fullName>
    </recommendedName>
</protein>
<dbReference type="Pfam" id="PF21904">
    <property type="entry name" value="CAND6-7_N"/>
    <property type="match status" value="1"/>
</dbReference>
<evidence type="ECO:0000259" key="2">
    <source>
        <dbReference type="Pfam" id="PF21904"/>
    </source>
</evidence>
<keyword evidence="1" id="KW-0812">Transmembrane</keyword>
<dbReference type="InterPro" id="IPR054103">
    <property type="entry name" value="CAND6-7_N"/>
</dbReference>
<reference evidence="3" key="1">
    <citation type="journal article" date="2012" name="Nat. Biotechnol.">
        <title>Reference genome sequence of the model plant Setaria.</title>
        <authorList>
            <person name="Bennetzen J.L."/>
            <person name="Schmutz J."/>
            <person name="Wang H."/>
            <person name="Percifield R."/>
            <person name="Hawkins J."/>
            <person name="Pontaroli A.C."/>
            <person name="Estep M."/>
            <person name="Feng L."/>
            <person name="Vaughn J.N."/>
            <person name="Grimwood J."/>
            <person name="Jenkins J."/>
            <person name="Barry K."/>
            <person name="Lindquist E."/>
            <person name="Hellsten U."/>
            <person name="Deshpande S."/>
            <person name="Wang X."/>
            <person name="Wu X."/>
            <person name="Mitros T."/>
            <person name="Triplett J."/>
            <person name="Yang X."/>
            <person name="Ye C.Y."/>
            <person name="Mauro-Herrera M."/>
            <person name="Wang L."/>
            <person name="Li P."/>
            <person name="Sharma M."/>
            <person name="Sharma R."/>
            <person name="Ronald P.C."/>
            <person name="Panaud O."/>
            <person name="Kellogg E.A."/>
            <person name="Brutnell T.P."/>
            <person name="Doust A.N."/>
            <person name="Tuskan G.A."/>
            <person name="Rokhsar D."/>
            <person name="Devos K.M."/>
        </authorList>
    </citation>
    <scope>NUCLEOTIDE SEQUENCE [LARGE SCALE GENOMIC DNA]</scope>
    <source>
        <strain evidence="3">Yugu1</strain>
    </source>
</reference>